<dbReference type="EMBL" id="JH793220">
    <property type="protein sequence ID" value="ELQ43723.1"/>
    <property type="molecule type" value="Genomic_DNA"/>
</dbReference>
<feature type="compositionally biased region" description="Acidic residues" evidence="1">
    <location>
        <begin position="123"/>
        <end position="134"/>
    </location>
</feature>
<protein>
    <submittedName>
        <fullName evidence="2">Uncharacterized protein</fullName>
    </submittedName>
</protein>
<reference evidence="2" key="1">
    <citation type="journal article" date="2012" name="PLoS Genet.">
        <title>Comparative analysis of the genomes of two field isolates of the rice blast fungus Magnaporthe oryzae.</title>
        <authorList>
            <person name="Xue M."/>
            <person name="Yang J."/>
            <person name="Li Z."/>
            <person name="Hu S."/>
            <person name="Yao N."/>
            <person name="Dean R.A."/>
            <person name="Zhao W."/>
            <person name="Shen M."/>
            <person name="Zhang H."/>
            <person name="Li C."/>
            <person name="Liu L."/>
            <person name="Cao L."/>
            <person name="Xu X."/>
            <person name="Xing Y."/>
            <person name="Hsiang T."/>
            <person name="Zhang Z."/>
            <person name="Xu J.R."/>
            <person name="Peng Y.L."/>
        </authorList>
    </citation>
    <scope>NUCLEOTIDE SEQUENCE</scope>
    <source>
        <strain evidence="2">Y34</strain>
    </source>
</reference>
<organism evidence="2">
    <name type="scientific">Pyricularia oryzae (strain Y34)</name>
    <name type="common">Rice blast fungus</name>
    <name type="synonym">Magnaporthe oryzae</name>
    <dbReference type="NCBI Taxonomy" id="1143189"/>
    <lineage>
        <taxon>Eukaryota</taxon>
        <taxon>Fungi</taxon>
        <taxon>Dikarya</taxon>
        <taxon>Ascomycota</taxon>
        <taxon>Pezizomycotina</taxon>
        <taxon>Sordariomycetes</taxon>
        <taxon>Sordariomycetidae</taxon>
        <taxon>Magnaporthales</taxon>
        <taxon>Pyriculariaceae</taxon>
        <taxon>Pyricularia</taxon>
    </lineage>
</organism>
<name>A0AA97P850_PYRO3</name>
<evidence type="ECO:0000256" key="1">
    <source>
        <dbReference type="SAM" id="MobiDB-lite"/>
    </source>
</evidence>
<feature type="compositionally biased region" description="Basic and acidic residues" evidence="1">
    <location>
        <begin position="137"/>
        <end position="154"/>
    </location>
</feature>
<feature type="compositionally biased region" description="Acidic residues" evidence="1">
    <location>
        <begin position="170"/>
        <end position="180"/>
    </location>
</feature>
<dbReference type="AlphaFoldDB" id="A0AA97P850"/>
<feature type="region of interest" description="Disordered" evidence="1">
    <location>
        <begin position="117"/>
        <end position="180"/>
    </location>
</feature>
<gene>
    <name evidence="2" type="ORF">OOU_Y34scaffold00138g2</name>
</gene>
<accession>A0AA97P850</accession>
<evidence type="ECO:0000313" key="2">
    <source>
        <dbReference type="EMBL" id="ELQ43723.1"/>
    </source>
</evidence>
<feature type="region of interest" description="Disordered" evidence="1">
    <location>
        <begin position="559"/>
        <end position="580"/>
    </location>
</feature>
<proteinExistence type="predicted"/>
<dbReference type="Proteomes" id="UP000011086">
    <property type="component" value="Unassembled WGS sequence"/>
</dbReference>
<sequence>MALNDWSPNSPFSRAEASLQKVLGVGDVSSCTNRSKQLGNFRLGGVILTAKVQLHTTIMDDRVLQAWEEAGAIDPQRESPLYNGRIPVEIRMLILELAVTETVESAFTASQDWRLKQSHEVDPDSDLEDEESCAEDCTGRGDDDLQAESSHEDETTAGLQDHTQHTDENENHEEYDEESDDDYFACSYDSDYDGHIFTDHINHPWDRPDASGPRKTSPVLRLCRRTYIELTESRAHQGAWSEMRFFGQRGPNLQPMPDTARPRRARLYTQMYWLSDTFYRQISLRVPGVFEKLRDIRLTFRRGDWWHNEENAELHVDPFGTGYERGMDAIRLLYHQQVTSSRGHAFLPSDTDAHVREMRDSHELHHSSPSAIGTGAPMLFPARSWALAFAQLPSLEKLTIDFETAPDKREEMDLIVDWAVRDWIFPMYVPWRHDSKLLELDELDDGGEARERFLSAAGSSVHKTSWRGLPQHYSPLCPDPKHVSSSECASCAARRRRKSRHMGPRLLVWTVTWTPRHALKDGTELVFREVPLAPPSPHPVENLEDDFMRRYREIQSRFPQRTPPRGRWGFRPRRTVASPT</sequence>